<protein>
    <recommendedName>
        <fullName evidence="1">Peptidase S9 prolyl oligopeptidase catalytic domain-containing protein</fullName>
    </recommendedName>
</protein>
<proteinExistence type="predicted"/>
<feature type="domain" description="Peptidase S9 prolyl oligopeptidase catalytic" evidence="1">
    <location>
        <begin position="7"/>
        <end position="127"/>
    </location>
</feature>
<dbReference type="GO" id="GO:0006508">
    <property type="term" value="P:proteolysis"/>
    <property type="evidence" value="ECO:0007669"/>
    <property type="project" value="InterPro"/>
</dbReference>
<evidence type="ECO:0000313" key="2">
    <source>
        <dbReference type="EMBL" id="KAG0569419.1"/>
    </source>
</evidence>
<dbReference type="Gene3D" id="3.40.50.1820">
    <property type="entry name" value="alpha/beta hydrolase"/>
    <property type="match status" value="1"/>
</dbReference>
<name>A0A8T0HH00_CERPU</name>
<dbReference type="SUPFAM" id="SSF53474">
    <property type="entry name" value="alpha/beta-Hydrolases"/>
    <property type="match status" value="1"/>
</dbReference>
<dbReference type="InterPro" id="IPR001375">
    <property type="entry name" value="Peptidase_S9_cat"/>
</dbReference>
<gene>
    <name evidence="2" type="ORF">KC19_6G089200</name>
</gene>
<evidence type="ECO:0000259" key="1">
    <source>
        <dbReference type="Pfam" id="PF00326"/>
    </source>
</evidence>
<dbReference type="InterPro" id="IPR050585">
    <property type="entry name" value="Xaa-Pro_dipeptidyl-ppase/CocE"/>
</dbReference>
<dbReference type="PANTHER" id="PTHR43056:SF5">
    <property type="entry name" value="PEPTIDASE S9 PROLYL OLIGOPEPTIDASE CATALYTIC DOMAIN-CONTAINING PROTEIN"/>
    <property type="match status" value="1"/>
</dbReference>
<keyword evidence="3" id="KW-1185">Reference proteome</keyword>
<comment type="caution">
    <text evidence="2">The sequence shown here is derived from an EMBL/GenBank/DDBJ whole genome shotgun (WGS) entry which is preliminary data.</text>
</comment>
<dbReference type="Proteomes" id="UP000822688">
    <property type="component" value="Chromosome 6"/>
</dbReference>
<dbReference type="Pfam" id="PF00326">
    <property type="entry name" value="Peptidase_S9"/>
    <property type="match status" value="1"/>
</dbReference>
<dbReference type="InterPro" id="IPR029058">
    <property type="entry name" value="AB_hydrolase_fold"/>
</dbReference>
<dbReference type="GO" id="GO:0008236">
    <property type="term" value="F:serine-type peptidase activity"/>
    <property type="evidence" value="ECO:0007669"/>
    <property type="project" value="InterPro"/>
</dbReference>
<reference evidence="2 3" key="1">
    <citation type="submission" date="2020-06" db="EMBL/GenBank/DDBJ databases">
        <title>WGS assembly of Ceratodon purpureus strain R40.</title>
        <authorList>
            <person name="Carey S.B."/>
            <person name="Jenkins J."/>
            <person name="Shu S."/>
            <person name="Lovell J.T."/>
            <person name="Sreedasyam A."/>
            <person name="Maumus F."/>
            <person name="Tiley G.P."/>
            <person name="Fernandez-Pozo N."/>
            <person name="Barry K."/>
            <person name="Chen C."/>
            <person name="Wang M."/>
            <person name="Lipzen A."/>
            <person name="Daum C."/>
            <person name="Saski C.A."/>
            <person name="Payton A.C."/>
            <person name="Mcbreen J.C."/>
            <person name="Conrad R.E."/>
            <person name="Kollar L.M."/>
            <person name="Olsson S."/>
            <person name="Huttunen S."/>
            <person name="Landis J.B."/>
            <person name="Wickett N.J."/>
            <person name="Johnson M.G."/>
            <person name="Rensing S.A."/>
            <person name="Grimwood J."/>
            <person name="Schmutz J."/>
            <person name="Mcdaniel S.F."/>
        </authorList>
    </citation>
    <scope>NUCLEOTIDE SEQUENCE [LARGE SCALE GENOMIC DNA]</scope>
    <source>
        <strain evidence="2 3">R40</strain>
    </source>
</reference>
<dbReference type="PANTHER" id="PTHR43056">
    <property type="entry name" value="PEPTIDASE S9 PROLYL OLIGOPEPTIDASE"/>
    <property type="match status" value="1"/>
</dbReference>
<dbReference type="AlphaFoldDB" id="A0A8T0HH00"/>
<dbReference type="EMBL" id="CM026427">
    <property type="protein sequence ID" value="KAG0569419.1"/>
    <property type="molecule type" value="Genomic_DNA"/>
</dbReference>
<sequence>MSSLVFSNTFKAGPLYFGVSDLKMHITETKSRYVQNLVGRQSMETTMYERSPINHLDKLTCSIILFHGQQDKVIRPTQSRLIYEAVNKKGITVALVEYGGEQHGFLMAEKIRNTLEQEMVFFARLVGGFQVADSIIPIKVDYFDM</sequence>
<evidence type="ECO:0000313" key="3">
    <source>
        <dbReference type="Proteomes" id="UP000822688"/>
    </source>
</evidence>
<organism evidence="2 3">
    <name type="scientific">Ceratodon purpureus</name>
    <name type="common">Fire moss</name>
    <name type="synonym">Dicranum purpureum</name>
    <dbReference type="NCBI Taxonomy" id="3225"/>
    <lineage>
        <taxon>Eukaryota</taxon>
        <taxon>Viridiplantae</taxon>
        <taxon>Streptophyta</taxon>
        <taxon>Embryophyta</taxon>
        <taxon>Bryophyta</taxon>
        <taxon>Bryophytina</taxon>
        <taxon>Bryopsida</taxon>
        <taxon>Dicranidae</taxon>
        <taxon>Pseudoditrichales</taxon>
        <taxon>Ditrichaceae</taxon>
        <taxon>Ceratodon</taxon>
    </lineage>
</organism>
<accession>A0A8T0HH00</accession>